<reference evidence="1 2" key="1">
    <citation type="submission" date="2023-07" db="EMBL/GenBank/DDBJ databases">
        <title>Sequencing the genomes of 1000 actinobacteria strains.</title>
        <authorList>
            <person name="Klenk H.-P."/>
        </authorList>
    </citation>
    <scope>NUCLEOTIDE SEQUENCE [LARGE SCALE GENOMIC DNA]</scope>
    <source>
        <strain evidence="1 2">DSM 44709</strain>
    </source>
</reference>
<name>A0AAE4B1N1_9ACTN</name>
<evidence type="ECO:0008006" key="3">
    <source>
        <dbReference type="Google" id="ProtNLM"/>
    </source>
</evidence>
<gene>
    <name evidence="1" type="ORF">J2S42_008373</name>
</gene>
<dbReference type="Pfam" id="PF25681">
    <property type="entry name" value="Phage_TTP_17"/>
    <property type="match status" value="1"/>
</dbReference>
<keyword evidence="2" id="KW-1185">Reference proteome</keyword>
<dbReference type="InterPro" id="IPR058154">
    <property type="entry name" value="Bxb1_TTP-like"/>
</dbReference>
<evidence type="ECO:0000313" key="2">
    <source>
        <dbReference type="Proteomes" id="UP001240236"/>
    </source>
</evidence>
<proteinExistence type="predicted"/>
<dbReference type="Proteomes" id="UP001240236">
    <property type="component" value="Unassembled WGS sequence"/>
</dbReference>
<dbReference type="EMBL" id="JAUSUZ010000002">
    <property type="protein sequence ID" value="MDQ0371625.1"/>
    <property type="molecule type" value="Genomic_DNA"/>
</dbReference>
<dbReference type="RefSeq" id="WP_307249376.1">
    <property type="nucleotide sequence ID" value="NZ_JAUSUZ010000002.1"/>
</dbReference>
<dbReference type="AlphaFoldDB" id="A0AAE4B1N1"/>
<comment type="caution">
    <text evidence="1">The sequence shown here is derived from an EMBL/GenBank/DDBJ whole genome shotgun (WGS) entry which is preliminary data.</text>
</comment>
<sequence length="185" mass="20195">MAVDIDLIRAYVNGAVYCTDAGVTATAPTDASTPLHVNFKELGAIGEDGITEATSQDVTDVFIWQGAALARRIRGQYTKTWQFAAAETNLQVAGLFWSGSTITQTAEGLSIAEKPPVTDVRQFVLHGIDGNRAQRIYVPRGEVTEREDSTWSSGEITLYGMTLNAYPDEFGNVAYRWILDDDLAL</sequence>
<evidence type="ECO:0000313" key="1">
    <source>
        <dbReference type="EMBL" id="MDQ0371625.1"/>
    </source>
</evidence>
<accession>A0AAE4B1N1</accession>
<organism evidence="1 2">
    <name type="scientific">Catenuloplanes indicus</name>
    <dbReference type="NCBI Taxonomy" id="137267"/>
    <lineage>
        <taxon>Bacteria</taxon>
        <taxon>Bacillati</taxon>
        <taxon>Actinomycetota</taxon>
        <taxon>Actinomycetes</taxon>
        <taxon>Micromonosporales</taxon>
        <taxon>Micromonosporaceae</taxon>
        <taxon>Catenuloplanes</taxon>
    </lineage>
</organism>
<protein>
    <recommendedName>
        <fullName evidence="3">Major tail protein</fullName>
    </recommendedName>
</protein>